<protein>
    <submittedName>
        <fullName evidence="2">Uncharacterized protein</fullName>
    </submittedName>
</protein>
<evidence type="ECO:0000256" key="1">
    <source>
        <dbReference type="SAM" id="MobiDB-lite"/>
    </source>
</evidence>
<sequence length="385" mass="41817">MGLARSEPQKRVYTVEPFAPDWRSLAIDRHAAFVVKVTNLCAMVKNYALPTARSKFWPQPRSILFLFQSRPTSPVAVADESESDPTAVGCSRSPSPLPGQKQPKKVSFSDELPQCPATEPSVAKDAPSESESGRPHEENPFVFVLRQNDSYLQHMHSSAQAPSDAGGVFPNVRRSSLHSNESETGSSVGSGTSTVTAGDPGGADPDGIEKSRDAEDSSELVPFDPIAAGLVNGLGDNGQPVAPSGEPRKPSVSAMELEVRRDKRRWLLISELSAILGEEKHSIDGFKRIFREQIITPMCACLMMHVSSESPSLSSSTFTSVVAKHHARIVPLHSTLLHSFMRSDDLSRCRCIDALDEQLLMHQGQKFIIIFCLVPFAGIATSVNT</sequence>
<dbReference type="VEuPathDB" id="VectorBase:AFAF013379"/>
<dbReference type="Proteomes" id="UP000075886">
    <property type="component" value="Unassembled WGS sequence"/>
</dbReference>
<feature type="region of interest" description="Disordered" evidence="1">
    <location>
        <begin position="76"/>
        <end position="138"/>
    </location>
</feature>
<proteinExistence type="predicted"/>
<dbReference type="EMBL" id="AXCN02000770">
    <property type="status" value="NOT_ANNOTATED_CDS"/>
    <property type="molecule type" value="Genomic_DNA"/>
</dbReference>
<evidence type="ECO:0000313" key="2">
    <source>
        <dbReference type="EnsemblMetazoa" id="AFAF013379-PA"/>
    </source>
</evidence>
<accession>A0A182QMV0</accession>
<organism evidence="2 3">
    <name type="scientific">Anopheles farauti</name>
    <dbReference type="NCBI Taxonomy" id="69004"/>
    <lineage>
        <taxon>Eukaryota</taxon>
        <taxon>Metazoa</taxon>
        <taxon>Ecdysozoa</taxon>
        <taxon>Arthropoda</taxon>
        <taxon>Hexapoda</taxon>
        <taxon>Insecta</taxon>
        <taxon>Pterygota</taxon>
        <taxon>Neoptera</taxon>
        <taxon>Endopterygota</taxon>
        <taxon>Diptera</taxon>
        <taxon>Nematocera</taxon>
        <taxon>Culicoidea</taxon>
        <taxon>Culicidae</taxon>
        <taxon>Anophelinae</taxon>
        <taxon>Anopheles</taxon>
    </lineage>
</organism>
<keyword evidence="3" id="KW-1185">Reference proteome</keyword>
<feature type="region of interest" description="Disordered" evidence="1">
    <location>
        <begin position="154"/>
        <end position="218"/>
    </location>
</feature>
<feature type="region of interest" description="Disordered" evidence="1">
    <location>
        <begin position="237"/>
        <end position="256"/>
    </location>
</feature>
<reference evidence="3" key="1">
    <citation type="submission" date="2014-01" db="EMBL/GenBank/DDBJ databases">
        <title>The Genome Sequence of Anopheles farauti FAR1 (V2).</title>
        <authorList>
            <consortium name="The Broad Institute Genomics Platform"/>
            <person name="Neafsey D.E."/>
            <person name="Besansky N."/>
            <person name="Howell P."/>
            <person name="Walton C."/>
            <person name="Young S.K."/>
            <person name="Zeng Q."/>
            <person name="Gargeya S."/>
            <person name="Fitzgerald M."/>
            <person name="Haas B."/>
            <person name="Abouelleil A."/>
            <person name="Allen A.W."/>
            <person name="Alvarado L."/>
            <person name="Arachchi H.M."/>
            <person name="Berlin A.M."/>
            <person name="Chapman S.B."/>
            <person name="Gainer-Dewar J."/>
            <person name="Goldberg J."/>
            <person name="Griggs A."/>
            <person name="Gujja S."/>
            <person name="Hansen M."/>
            <person name="Howarth C."/>
            <person name="Imamovic A."/>
            <person name="Ireland A."/>
            <person name="Larimer J."/>
            <person name="McCowan C."/>
            <person name="Murphy C."/>
            <person name="Pearson M."/>
            <person name="Poon T.W."/>
            <person name="Priest M."/>
            <person name="Roberts A."/>
            <person name="Saif S."/>
            <person name="Shea T."/>
            <person name="Sisk P."/>
            <person name="Sykes S."/>
            <person name="Wortman J."/>
            <person name="Nusbaum C."/>
            <person name="Birren B."/>
        </authorList>
    </citation>
    <scope>NUCLEOTIDE SEQUENCE [LARGE SCALE GENOMIC DNA]</scope>
    <source>
        <strain evidence="3">FAR1</strain>
    </source>
</reference>
<feature type="compositionally biased region" description="Low complexity" evidence="1">
    <location>
        <begin position="182"/>
        <end position="205"/>
    </location>
</feature>
<name>A0A182QMV0_9DIPT</name>
<evidence type="ECO:0000313" key="3">
    <source>
        <dbReference type="Proteomes" id="UP000075886"/>
    </source>
</evidence>
<dbReference type="STRING" id="69004.A0A182QMV0"/>
<reference evidence="2" key="2">
    <citation type="submission" date="2020-05" db="UniProtKB">
        <authorList>
            <consortium name="EnsemblMetazoa"/>
        </authorList>
    </citation>
    <scope>IDENTIFICATION</scope>
    <source>
        <strain evidence="2">FAR1</strain>
    </source>
</reference>
<dbReference type="AlphaFoldDB" id="A0A182QMV0"/>
<dbReference type="EnsemblMetazoa" id="AFAF013379-RA">
    <property type="protein sequence ID" value="AFAF013379-PA"/>
    <property type="gene ID" value="AFAF013379"/>
</dbReference>